<dbReference type="GO" id="GO:0015093">
    <property type="term" value="F:ferrous iron transmembrane transporter activity"/>
    <property type="evidence" value="ECO:0007669"/>
    <property type="project" value="TreeGrafter"/>
</dbReference>
<protein>
    <recommendedName>
        <fullName evidence="8">Iron permease</fullName>
    </recommendedName>
</protein>
<organism evidence="7">
    <name type="scientific">uncultured bacterium Bio2</name>
    <dbReference type="NCBI Taxonomy" id="460936"/>
    <lineage>
        <taxon>Bacteria</taxon>
        <taxon>environmental samples</taxon>
    </lineage>
</organism>
<evidence type="ECO:0000313" key="7">
    <source>
        <dbReference type="EMBL" id="ABU51088.1"/>
    </source>
</evidence>
<evidence type="ECO:0000256" key="1">
    <source>
        <dbReference type="ARBA" id="ARBA00004141"/>
    </source>
</evidence>
<comment type="subcellular location">
    <subcellularLocation>
        <location evidence="1">Membrane</location>
        <topology evidence="1">Multi-pass membrane protein</topology>
    </subcellularLocation>
</comment>
<feature type="transmembrane region" description="Helical" evidence="6">
    <location>
        <begin position="247"/>
        <end position="264"/>
    </location>
</feature>
<evidence type="ECO:0000256" key="5">
    <source>
        <dbReference type="ARBA" id="ARBA00023136"/>
    </source>
</evidence>
<sequence>MISALIIVFREVIEAGLIVGIVLAATTGVPHRSRAVALGVGAGILGACLVAAFAGELANLFQGSGQEFFNASILLLAVAMLTWHNVWMASHGRAMARELKAAGHQVRTGERTLMALGVVVGVAVLREGSEVVLFLYGIAAQGGTTATGMVAGGVLGLAAGAAVSALMYFGLLRIPAGKLFQVTSGLITLLAAGMAAQAVIFLQNGGWLEFFTSTVWDTSWLIKDDSITGRLLHTLVGYSEAPNGAQLLAYGVTIALILVLMRLVNGQSSSPKAGHA</sequence>
<dbReference type="Pfam" id="PF03239">
    <property type="entry name" value="FTR1"/>
    <property type="match status" value="1"/>
</dbReference>
<evidence type="ECO:0008006" key="8">
    <source>
        <dbReference type="Google" id="ProtNLM"/>
    </source>
</evidence>
<keyword evidence="4 6" id="KW-1133">Transmembrane helix</keyword>
<dbReference type="PANTHER" id="PTHR31632:SF2">
    <property type="entry name" value="PLASMA MEMBRANE IRON PERMEASE"/>
    <property type="match status" value="1"/>
</dbReference>
<name>B2BK99_9BACT</name>
<comment type="similarity">
    <text evidence="2">Belongs to the oxidase-dependent Fe transporter (OFeT) (TC 9.A.10.1) family.</text>
</comment>
<dbReference type="AlphaFoldDB" id="B2BK99"/>
<feature type="transmembrane region" description="Helical" evidence="6">
    <location>
        <begin position="12"/>
        <end position="29"/>
    </location>
</feature>
<accession>B2BK99</accession>
<feature type="transmembrane region" description="Helical" evidence="6">
    <location>
        <begin position="179"/>
        <end position="202"/>
    </location>
</feature>
<dbReference type="GO" id="GO:0033573">
    <property type="term" value="C:high-affinity iron permease complex"/>
    <property type="evidence" value="ECO:0007669"/>
    <property type="project" value="InterPro"/>
</dbReference>
<dbReference type="InterPro" id="IPR004923">
    <property type="entry name" value="FTR1/Fip1/EfeU"/>
</dbReference>
<evidence type="ECO:0000256" key="3">
    <source>
        <dbReference type="ARBA" id="ARBA00022692"/>
    </source>
</evidence>
<keyword evidence="5 6" id="KW-0472">Membrane</keyword>
<evidence type="ECO:0000256" key="6">
    <source>
        <dbReference type="SAM" id="Phobius"/>
    </source>
</evidence>
<feature type="transmembrane region" description="Helical" evidence="6">
    <location>
        <begin position="67"/>
        <end position="87"/>
    </location>
</feature>
<dbReference type="EMBL" id="EF530727">
    <property type="protein sequence ID" value="ABU51088.1"/>
    <property type="molecule type" value="Genomic_DNA"/>
</dbReference>
<evidence type="ECO:0000256" key="4">
    <source>
        <dbReference type="ARBA" id="ARBA00022989"/>
    </source>
</evidence>
<dbReference type="PANTHER" id="PTHR31632">
    <property type="entry name" value="IRON TRANSPORTER FTH1"/>
    <property type="match status" value="1"/>
</dbReference>
<evidence type="ECO:0000256" key="2">
    <source>
        <dbReference type="ARBA" id="ARBA00008333"/>
    </source>
</evidence>
<keyword evidence="3 6" id="KW-0812">Transmembrane</keyword>
<feature type="transmembrane region" description="Helical" evidence="6">
    <location>
        <begin position="36"/>
        <end position="55"/>
    </location>
</feature>
<reference evidence="7" key="1">
    <citation type="submission" date="2007-03" db="EMBL/GenBank/DDBJ databases">
        <title>Diverse metagenome-derived clones inhibiting biofilm formation in Pseudomonas aeruginosa and swarming in Escherichia coli.</title>
        <authorList>
            <person name="Schipper C."/>
            <person name="Steele H.L."/>
            <person name="Streit W.R."/>
        </authorList>
    </citation>
    <scope>NUCLEOTIDE SEQUENCE</scope>
</reference>
<proteinExistence type="inferred from homology"/>
<feature type="transmembrane region" description="Helical" evidence="6">
    <location>
        <begin position="150"/>
        <end position="172"/>
    </location>
</feature>